<keyword evidence="4" id="KW-1185">Reference proteome</keyword>
<comment type="caution">
    <text evidence="3">The sequence shown here is derived from an EMBL/GenBank/DDBJ whole genome shotgun (WGS) entry which is preliminary data.</text>
</comment>
<evidence type="ECO:0000313" key="4">
    <source>
        <dbReference type="Proteomes" id="UP001642464"/>
    </source>
</evidence>
<gene>
    <name evidence="3" type="ORF">SCF082_LOCUS31245</name>
</gene>
<feature type="signal peptide" evidence="2">
    <location>
        <begin position="1"/>
        <end position="29"/>
    </location>
</feature>
<dbReference type="EMBL" id="CAXAMM010026335">
    <property type="protein sequence ID" value="CAK9058714.1"/>
    <property type="molecule type" value="Genomic_DNA"/>
</dbReference>
<evidence type="ECO:0000313" key="3">
    <source>
        <dbReference type="EMBL" id="CAK9058714.1"/>
    </source>
</evidence>
<evidence type="ECO:0000256" key="2">
    <source>
        <dbReference type="SAM" id="SignalP"/>
    </source>
</evidence>
<feature type="chain" id="PRO_5045746238" evidence="2">
    <location>
        <begin position="30"/>
        <end position="133"/>
    </location>
</feature>
<sequence>MGGQLPRMTTPAGAANAVLLGFACAGVQCIQKGATGCLERDHGEYDRDVTRDEFQGRFGRCLAELGRTCGCWEDVLESKDSSLGRPEVWRPSAQARQVDAPAHAQRAWSLRTRDASSAYMERSSERLTFGSRA</sequence>
<feature type="region of interest" description="Disordered" evidence="1">
    <location>
        <begin position="80"/>
        <end position="106"/>
    </location>
</feature>
<evidence type="ECO:0000256" key="1">
    <source>
        <dbReference type="SAM" id="MobiDB-lite"/>
    </source>
</evidence>
<accession>A0ABP0N755</accession>
<keyword evidence="2" id="KW-0732">Signal</keyword>
<dbReference type="PROSITE" id="PS51257">
    <property type="entry name" value="PROKAR_LIPOPROTEIN"/>
    <property type="match status" value="1"/>
</dbReference>
<organism evidence="3 4">
    <name type="scientific">Durusdinium trenchii</name>
    <dbReference type="NCBI Taxonomy" id="1381693"/>
    <lineage>
        <taxon>Eukaryota</taxon>
        <taxon>Sar</taxon>
        <taxon>Alveolata</taxon>
        <taxon>Dinophyceae</taxon>
        <taxon>Suessiales</taxon>
        <taxon>Symbiodiniaceae</taxon>
        <taxon>Durusdinium</taxon>
    </lineage>
</organism>
<dbReference type="Proteomes" id="UP001642464">
    <property type="component" value="Unassembled WGS sequence"/>
</dbReference>
<reference evidence="3 4" key="1">
    <citation type="submission" date="2024-02" db="EMBL/GenBank/DDBJ databases">
        <authorList>
            <person name="Chen Y."/>
            <person name="Shah S."/>
            <person name="Dougan E. K."/>
            <person name="Thang M."/>
            <person name="Chan C."/>
        </authorList>
    </citation>
    <scope>NUCLEOTIDE SEQUENCE [LARGE SCALE GENOMIC DNA]</scope>
</reference>
<name>A0ABP0N755_9DINO</name>
<protein>
    <submittedName>
        <fullName evidence="3">Uncharacterized protein</fullName>
    </submittedName>
</protein>
<proteinExistence type="predicted"/>